<dbReference type="AlphaFoldDB" id="A0A382PLI7"/>
<dbReference type="Pfam" id="PF12697">
    <property type="entry name" value="Abhydrolase_6"/>
    <property type="match status" value="1"/>
</dbReference>
<name>A0A382PLI7_9ZZZZ</name>
<reference evidence="2" key="1">
    <citation type="submission" date="2018-05" db="EMBL/GenBank/DDBJ databases">
        <authorList>
            <person name="Lanie J.A."/>
            <person name="Ng W.-L."/>
            <person name="Kazmierczak K.M."/>
            <person name="Andrzejewski T.M."/>
            <person name="Davidsen T.M."/>
            <person name="Wayne K.J."/>
            <person name="Tettelin H."/>
            <person name="Glass J.I."/>
            <person name="Rusch D."/>
            <person name="Podicherti R."/>
            <person name="Tsui H.-C.T."/>
            <person name="Winkler M.E."/>
        </authorList>
    </citation>
    <scope>NUCLEOTIDE SEQUENCE</scope>
</reference>
<dbReference type="Gene3D" id="3.40.50.1820">
    <property type="entry name" value="alpha/beta hydrolase"/>
    <property type="match status" value="1"/>
</dbReference>
<dbReference type="InterPro" id="IPR029058">
    <property type="entry name" value="AB_hydrolase_fold"/>
</dbReference>
<evidence type="ECO:0000259" key="1">
    <source>
        <dbReference type="Pfam" id="PF12697"/>
    </source>
</evidence>
<proteinExistence type="predicted"/>
<accession>A0A382PLI7</accession>
<feature type="domain" description="AB hydrolase-1" evidence="1">
    <location>
        <begin position="2"/>
        <end position="200"/>
    </location>
</feature>
<dbReference type="EMBL" id="UINC01107840">
    <property type="protein sequence ID" value="SVC73515.1"/>
    <property type="molecule type" value="Genomic_DNA"/>
</dbReference>
<gene>
    <name evidence="2" type="ORF">METZ01_LOCUS326369</name>
</gene>
<evidence type="ECO:0000313" key="2">
    <source>
        <dbReference type="EMBL" id="SVC73515.1"/>
    </source>
</evidence>
<feature type="non-terminal residue" evidence="2">
    <location>
        <position position="1"/>
    </location>
</feature>
<organism evidence="2">
    <name type="scientific">marine metagenome</name>
    <dbReference type="NCBI Taxonomy" id="408172"/>
    <lineage>
        <taxon>unclassified sequences</taxon>
        <taxon>metagenomes</taxon>
        <taxon>ecological metagenomes</taxon>
    </lineage>
</organism>
<sequence length="243" mass="26636">SVVFIHGFSATRFECSPVIDMVAEKLQANLYFARLRGHGQDGRALGESSFDEFMEDTIEAIEIGKTIGDEVIVIGSSTGCSLIHVALGQGVRIKSAVYISPNFGPKPLIGHALRLPGAKFLVPLVFGKKHSFITKSAEHARCWTTSYPTMALFTIKETVLAAHQVDHRAIKIPIMMWFSDEDKIVNAKWTRRIASMMGDNVTLHNPSLTEQDDSSCHGIIGDILSPSQTSGAVDKLLNWLAQI</sequence>
<protein>
    <recommendedName>
        <fullName evidence="1">AB hydrolase-1 domain-containing protein</fullName>
    </recommendedName>
</protein>
<dbReference type="InterPro" id="IPR000073">
    <property type="entry name" value="AB_hydrolase_1"/>
</dbReference>
<dbReference type="SUPFAM" id="SSF53474">
    <property type="entry name" value="alpha/beta-Hydrolases"/>
    <property type="match status" value="1"/>
</dbReference>